<proteinExistence type="predicted"/>
<dbReference type="RefSeq" id="WP_330928281.1">
    <property type="nucleotide sequence ID" value="NZ_CP119075.1"/>
</dbReference>
<accession>A0AAF0CI31</accession>
<dbReference type="AlphaFoldDB" id="A0AAF0CI31"/>
<protein>
    <submittedName>
        <fullName evidence="1">Uncharacterized protein</fullName>
    </submittedName>
</protein>
<evidence type="ECO:0000313" key="1">
    <source>
        <dbReference type="EMBL" id="WED64937.1"/>
    </source>
</evidence>
<reference evidence="1" key="1">
    <citation type="submission" date="2023-03" db="EMBL/GenBank/DDBJ databases">
        <title>Lomoglobus Profundus gen. nov., sp. nov., a novel member of the phylum Verrucomicrobia, isolated from deep-marine sediment of South China Sea.</title>
        <authorList>
            <person name="Ahmad T."/>
            <person name="Ishaq S.E."/>
            <person name="Wang F."/>
        </authorList>
    </citation>
    <scope>NUCLEOTIDE SEQUENCE</scope>
    <source>
        <strain evidence="1">LMO-M01</strain>
    </source>
</reference>
<name>A0AAF0CI31_9BACT</name>
<keyword evidence="2" id="KW-1185">Reference proteome</keyword>
<organism evidence="1 2">
    <name type="scientific">Synoicihabitans lomoniglobus</name>
    <dbReference type="NCBI Taxonomy" id="2909285"/>
    <lineage>
        <taxon>Bacteria</taxon>
        <taxon>Pseudomonadati</taxon>
        <taxon>Verrucomicrobiota</taxon>
        <taxon>Opitutia</taxon>
        <taxon>Opitutales</taxon>
        <taxon>Opitutaceae</taxon>
        <taxon>Synoicihabitans</taxon>
    </lineage>
</organism>
<dbReference type="PROSITE" id="PS51257">
    <property type="entry name" value="PROKAR_LIPOPROTEIN"/>
    <property type="match status" value="1"/>
</dbReference>
<evidence type="ECO:0000313" key="2">
    <source>
        <dbReference type="Proteomes" id="UP001218638"/>
    </source>
</evidence>
<gene>
    <name evidence="1" type="ORF">PXH66_21530</name>
</gene>
<sequence>MKPLFLFAGLILLTGCSYYNYTPDTIAAGHTARLVAPVVKPMAIKNPSGGLPFHDSMETRVVVIDGKRVSFDTLDVFSREDDARTNGIPLDPGHHELRIEVSTPPQLGVDDVELGEPGFAKQRQLYRVELSIEAQPGVIYLPVAEFDPATQEVDVWLQEEESAKIVTAKAAATWLGDERYVYRGTHPAVEALTTNSQQMADEASWGREDRNELRNNEAVNAARAEAGQSGNLYPPP</sequence>
<dbReference type="EMBL" id="CP119075">
    <property type="protein sequence ID" value="WED64937.1"/>
    <property type="molecule type" value="Genomic_DNA"/>
</dbReference>
<dbReference type="Proteomes" id="UP001218638">
    <property type="component" value="Chromosome"/>
</dbReference>
<dbReference type="KEGG" id="slom:PXH66_21530"/>